<dbReference type="FunFam" id="3.30.420.140:FF:000001">
    <property type="entry name" value="RNA-binding transcriptional accessory protein"/>
    <property type="match status" value="1"/>
</dbReference>
<dbReference type="SMART" id="SM00316">
    <property type="entry name" value="S1"/>
    <property type="match status" value="2"/>
</dbReference>
<dbReference type="InterPro" id="IPR050437">
    <property type="entry name" value="Ribos_protein_bS1-like"/>
</dbReference>
<dbReference type="InterPro" id="IPR041692">
    <property type="entry name" value="HHH_9"/>
</dbReference>
<sequence length="831" mass="91281">MQERELIQNTAARAGVRPAQAQAVIGLLGEGKTVPFIARYRKEATGELDEVQIKAVEDAHRYLAQLEERKEEVIRIISEQGKLDGDLEKAIRGADVLQRVEDLYRPYQKKRKTRATAAKERGLEPLADLLLSDTKERPADLASQFINADKEVPDAEAALAGARDIIAERISDDASVRDRIRGAIRRDGLIVTNRKKDAEDPKGVFEMYYEYEEPIRQIKPHRVLAVNRGEKTGVLKVSVAAPEERLVEDIRRSYVRRPGSPAAAEAAEAAADAFKRLLLPSIEREIRGELTEKAEEQAIMIFSENLKRLLLQPPMRGKTVLGVDPAYRTGCKLAVVSDTGRLLELGVIYPHTSSDTEGAKNKVLTLLRQYPVSIIAIGNGTASRETEQFIADCLKEADGGASYVIVNEAGASVYSASDEARREFPDLQVEQRSAVSIARRLQDPLSELVKIEPKSVGVGQYQHDVSQKNLGEQLDFVVETAVNRVGVDVNTASASLLQHVSGLSRTVADNIVAARDELGRFSSRTQLKKVPRLGAKTYEQAIGFLRVPGAKNPLDATGVHPESYGLAEEILQAAGLDKKEIGTEHAAEALAKLNAEEVAAASGAGEVTVRDIIETLSRPNRDPRDEFPQPLLRKEVLTLKDLKRGMEMEGTVRNVVDFGAFIDIGVGEDGLLHVTKMSTGRVRHPLDMMAPGDVVAVIIDDVDREKGRISLTMLSPAEEEEKKKRAEERKRQPKERKRNVKKLTELEPGTQVKGHVRRLQPYGAFVDVGAEKDGLVHISKMAPVRVNDPGEIVQPGDTVAVWIESVDPAASKISLTMIDPAEKKGSGSRRG</sequence>
<dbReference type="SMART" id="SM00732">
    <property type="entry name" value="YqgFc"/>
    <property type="match status" value="1"/>
</dbReference>
<evidence type="ECO:0000259" key="2">
    <source>
        <dbReference type="PROSITE" id="PS50126"/>
    </source>
</evidence>
<dbReference type="FunFam" id="2.40.50.140:FF:000051">
    <property type="entry name" value="RNA-binding transcriptional accessory protein"/>
    <property type="match status" value="2"/>
</dbReference>
<dbReference type="InterPro" id="IPR010994">
    <property type="entry name" value="RuvA_2-like"/>
</dbReference>
<dbReference type="Gene3D" id="1.10.150.310">
    <property type="entry name" value="Tex RuvX-like domain-like"/>
    <property type="match status" value="1"/>
</dbReference>
<dbReference type="InterPro" id="IPR044146">
    <property type="entry name" value="S1_Tex"/>
</dbReference>
<dbReference type="OrthoDB" id="9804714at2"/>
<dbReference type="CDD" id="cd05685">
    <property type="entry name" value="S1_Tex"/>
    <property type="match status" value="1"/>
</dbReference>
<evidence type="ECO:0000256" key="1">
    <source>
        <dbReference type="SAM" id="MobiDB-lite"/>
    </source>
</evidence>
<dbReference type="GO" id="GO:0003735">
    <property type="term" value="F:structural constituent of ribosome"/>
    <property type="evidence" value="ECO:0007669"/>
    <property type="project" value="TreeGrafter"/>
</dbReference>
<dbReference type="Gene3D" id="1.10.3500.10">
    <property type="entry name" value="Tex N-terminal region-like"/>
    <property type="match status" value="1"/>
</dbReference>
<dbReference type="FunFam" id="1.10.150.310:FF:000001">
    <property type="entry name" value="RNA-binding transcriptional accessory protein"/>
    <property type="match status" value="1"/>
</dbReference>
<feature type="region of interest" description="Disordered" evidence="1">
    <location>
        <begin position="713"/>
        <end position="742"/>
    </location>
</feature>
<proteinExistence type="predicted"/>
<dbReference type="GO" id="GO:0005737">
    <property type="term" value="C:cytoplasm"/>
    <property type="evidence" value="ECO:0007669"/>
    <property type="project" value="UniProtKB-ARBA"/>
</dbReference>
<comment type="caution">
    <text evidence="3">The sequence shown here is derived from an EMBL/GenBank/DDBJ whole genome shotgun (WGS) entry which is preliminary data.</text>
</comment>
<dbReference type="Proteomes" id="UP000076490">
    <property type="component" value="Unassembled WGS sequence"/>
</dbReference>
<accession>A0A161SPE9</accession>
<dbReference type="Pfam" id="PF16921">
    <property type="entry name" value="Tex_YqgF"/>
    <property type="match status" value="1"/>
</dbReference>
<dbReference type="PROSITE" id="PS50126">
    <property type="entry name" value="S1"/>
    <property type="match status" value="2"/>
</dbReference>
<dbReference type="SUPFAM" id="SSF53098">
    <property type="entry name" value="Ribonuclease H-like"/>
    <property type="match status" value="1"/>
</dbReference>
<dbReference type="GO" id="GO:0006412">
    <property type="term" value="P:translation"/>
    <property type="evidence" value="ECO:0007669"/>
    <property type="project" value="TreeGrafter"/>
</dbReference>
<feature type="domain" description="S1 motif" evidence="2">
    <location>
        <begin position="749"/>
        <end position="818"/>
    </location>
</feature>
<dbReference type="EMBL" id="LQNT01000011">
    <property type="protein sequence ID" value="KZE36960.1"/>
    <property type="molecule type" value="Genomic_DNA"/>
</dbReference>
<dbReference type="Gene3D" id="1.10.10.650">
    <property type="entry name" value="RuvA domain 2-like"/>
    <property type="match status" value="1"/>
</dbReference>
<dbReference type="InterPro" id="IPR006641">
    <property type="entry name" value="YqgF/RNaseH-like_dom"/>
</dbReference>
<dbReference type="InterPro" id="IPR012340">
    <property type="entry name" value="NA-bd_OB-fold"/>
</dbReference>
<dbReference type="FunFam" id="1.10.10.650:FF:000001">
    <property type="entry name" value="S1 RNA-binding domain 1"/>
    <property type="match status" value="1"/>
</dbReference>
<dbReference type="GO" id="GO:0003729">
    <property type="term" value="F:mRNA binding"/>
    <property type="evidence" value="ECO:0007669"/>
    <property type="project" value="UniProtKB-ARBA"/>
</dbReference>
<reference evidence="3 4" key="1">
    <citation type="submission" date="2016-01" db="EMBL/GenBank/DDBJ databases">
        <title>Whole genome sequencing of Bhargavaea cecembensis T14.</title>
        <authorList>
            <person name="Hong K.W."/>
        </authorList>
    </citation>
    <scope>NUCLEOTIDE SEQUENCE [LARGE SCALE GENOMIC DNA]</scope>
    <source>
        <strain evidence="3 4">T14</strain>
    </source>
</reference>
<evidence type="ECO:0000313" key="3">
    <source>
        <dbReference type="EMBL" id="KZE36960.1"/>
    </source>
</evidence>
<dbReference type="Pfam" id="PF22706">
    <property type="entry name" value="Tex_central_region"/>
    <property type="match status" value="1"/>
</dbReference>
<gene>
    <name evidence="3" type="ORF">AV656_10255</name>
</gene>
<dbReference type="Gene3D" id="2.40.50.140">
    <property type="entry name" value="Nucleic acid-binding proteins"/>
    <property type="match status" value="2"/>
</dbReference>
<dbReference type="PANTHER" id="PTHR10724">
    <property type="entry name" value="30S RIBOSOMAL PROTEIN S1"/>
    <property type="match status" value="1"/>
</dbReference>
<dbReference type="InterPro" id="IPR023323">
    <property type="entry name" value="Tex-like_dom_sf"/>
</dbReference>
<dbReference type="SUPFAM" id="SSF158832">
    <property type="entry name" value="Tex N-terminal region-like"/>
    <property type="match status" value="1"/>
</dbReference>
<dbReference type="Pfam" id="PF09371">
    <property type="entry name" value="Tex_N"/>
    <property type="match status" value="1"/>
</dbReference>
<dbReference type="InterPro" id="IPR055179">
    <property type="entry name" value="Tex-like_central_region"/>
</dbReference>
<protein>
    <submittedName>
        <fullName evidence="3">RNA-binding transcriptional accessory protein</fullName>
    </submittedName>
</protein>
<feature type="compositionally biased region" description="Basic residues" evidence="1">
    <location>
        <begin position="731"/>
        <end position="741"/>
    </location>
</feature>
<dbReference type="Pfam" id="PF12836">
    <property type="entry name" value="HHH_3"/>
    <property type="match status" value="1"/>
</dbReference>
<dbReference type="SUPFAM" id="SSF47781">
    <property type="entry name" value="RuvA domain 2-like"/>
    <property type="match status" value="2"/>
</dbReference>
<dbReference type="InterPro" id="IPR032639">
    <property type="entry name" value="Tex_YqgF"/>
</dbReference>
<dbReference type="PANTHER" id="PTHR10724:SF10">
    <property type="entry name" value="S1 RNA-BINDING DOMAIN-CONTAINING PROTEIN 1"/>
    <property type="match status" value="1"/>
</dbReference>
<name>A0A161SPE9_9BACL</name>
<dbReference type="InterPro" id="IPR018974">
    <property type="entry name" value="Tex-like_N"/>
</dbReference>
<feature type="domain" description="S1 motif" evidence="2">
    <location>
        <begin position="645"/>
        <end position="714"/>
    </location>
</feature>
<dbReference type="Pfam" id="PF17674">
    <property type="entry name" value="HHH_9"/>
    <property type="match status" value="1"/>
</dbReference>
<feature type="compositionally biased region" description="Basic and acidic residues" evidence="1">
    <location>
        <begin position="720"/>
        <end position="730"/>
    </location>
</feature>
<dbReference type="InterPro" id="IPR012337">
    <property type="entry name" value="RNaseH-like_sf"/>
</dbReference>
<dbReference type="InterPro" id="IPR037027">
    <property type="entry name" value="YqgF/RNaseH-like_dom_sf"/>
</dbReference>
<organism evidence="3 4">
    <name type="scientific">Bhargavaea cecembensis</name>
    <dbReference type="NCBI Taxonomy" id="394098"/>
    <lineage>
        <taxon>Bacteria</taxon>
        <taxon>Bacillati</taxon>
        <taxon>Bacillota</taxon>
        <taxon>Bacilli</taxon>
        <taxon>Bacillales</taxon>
        <taxon>Caryophanaceae</taxon>
        <taxon>Bhargavaea</taxon>
    </lineage>
</organism>
<dbReference type="GO" id="GO:0006139">
    <property type="term" value="P:nucleobase-containing compound metabolic process"/>
    <property type="evidence" value="ECO:0007669"/>
    <property type="project" value="InterPro"/>
</dbReference>
<dbReference type="SUPFAM" id="SSF50249">
    <property type="entry name" value="Nucleic acid-binding proteins"/>
    <property type="match status" value="2"/>
</dbReference>
<dbReference type="InterPro" id="IPR023319">
    <property type="entry name" value="Tex-like_HTH_dom_sf"/>
</dbReference>
<dbReference type="AlphaFoldDB" id="A0A161SPE9"/>
<dbReference type="Gene3D" id="3.30.420.140">
    <property type="entry name" value="YqgF/RNase H-like domain"/>
    <property type="match status" value="1"/>
</dbReference>
<dbReference type="Pfam" id="PF00575">
    <property type="entry name" value="S1"/>
    <property type="match status" value="2"/>
</dbReference>
<dbReference type="InterPro" id="IPR003029">
    <property type="entry name" value="S1_domain"/>
</dbReference>
<evidence type="ECO:0000313" key="4">
    <source>
        <dbReference type="Proteomes" id="UP000076490"/>
    </source>
</evidence>